<evidence type="ECO:0000256" key="1">
    <source>
        <dbReference type="ARBA" id="ARBA00023015"/>
    </source>
</evidence>
<dbReference type="PANTHER" id="PTHR30514">
    <property type="entry name" value="GLUCOKINASE"/>
    <property type="match status" value="1"/>
</dbReference>
<keyword evidence="2" id="KW-0238">DNA-binding</keyword>
<dbReference type="Gene3D" id="1.10.10.10">
    <property type="entry name" value="Winged helix-like DNA-binding domain superfamily/Winged helix DNA-binding domain"/>
    <property type="match status" value="1"/>
</dbReference>
<dbReference type="SUPFAM" id="SSF46689">
    <property type="entry name" value="Homeodomain-like"/>
    <property type="match status" value="1"/>
</dbReference>
<dbReference type="InterPro" id="IPR036388">
    <property type="entry name" value="WH-like_DNA-bd_sf"/>
</dbReference>
<dbReference type="RefSeq" id="WP_201311605.1">
    <property type="nucleotide sequence ID" value="NZ_BLYI01000047.1"/>
</dbReference>
<dbReference type="EMBL" id="BLYI01000047">
    <property type="protein sequence ID" value="GFO85918.1"/>
    <property type="molecule type" value="Genomic_DNA"/>
</dbReference>
<sequence length="287" mass="32193">MKHEEKSAITIRLKIKALYPELSPTEKRIADYVLDYPEKTSRSTINELAQFLGIAVSTFFQFTRKLGYSGFKEFKIALLTEESDASVSIHENIQQSDNDYTKIEKVFDSTIQSLQDTKKLIHAEDYGRTADIFLKSNIVSFFGIGGSSVVAEDMYHKFLRSPVQCQYVSDYHMQLMNASLLTSNDCAFIISHTGATKETIEIAKTARKTSAKIIVLTSYPTSPLTKIADIVLTCTAEETAYRSEALASRISQLAIIDALFVLAMFRNSEQANQSLKTIRTVIADHKL</sequence>
<protein>
    <submittedName>
        <fullName evidence="6">RpiR family transcriptional regulator</fullName>
    </submittedName>
</protein>
<dbReference type="PROSITE" id="PS51071">
    <property type="entry name" value="HTH_RPIR"/>
    <property type="match status" value="1"/>
</dbReference>
<dbReference type="Proteomes" id="UP000613208">
    <property type="component" value="Unassembled WGS sequence"/>
</dbReference>
<dbReference type="PROSITE" id="PS51464">
    <property type="entry name" value="SIS"/>
    <property type="match status" value="1"/>
</dbReference>
<evidence type="ECO:0000313" key="7">
    <source>
        <dbReference type="Proteomes" id="UP000613208"/>
    </source>
</evidence>
<dbReference type="InterPro" id="IPR035472">
    <property type="entry name" value="RpiR-like_SIS"/>
</dbReference>
<keyword evidence="7" id="KW-1185">Reference proteome</keyword>
<evidence type="ECO:0000313" key="6">
    <source>
        <dbReference type="EMBL" id="GFO85918.1"/>
    </source>
</evidence>
<dbReference type="Pfam" id="PF01418">
    <property type="entry name" value="HTH_6"/>
    <property type="match status" value="1"/>
</dbReference>
<keyword evidence="1" id="KW-0805">Transcription regulation</keyword>
<evidence type="ECO:0000256" key="2">
    <source>
        <dbReference type="ARBA" id="ARBA00023125"/>
    </source>
</evidence>
<dbReference type="InterPro" id="IPR047640">
    <property type="entry name" value="RpiR-like"/>
</dbReference>
<dbReference type="GO" id="GO:0003677">
    <property type="term" value="F:DNA binding"/>
    <property type="evidence" value="ECO:0007669"/>
    <property type="project" value="UniProtKB-KW"/>
</dbReference>
<evidence type="ECO:0000256" key="3">
    <source>
        <dbReference type="ARBA" id="ARBA00023163"/>
    </source>
</evidence>
<dbReference type="AlphaFoldDB" id="A0A916Q7N0"/>
<dbReference type="SUPFAM" id="SSF53697">
    <property type="entry name" value="SIS domain"/>
    <property type="match status" value="1"/>
</dbReference>
<feature type="domain" description="HTH rpiR-type" evidence="4">
    <location>
        <begin position="9"/>
        <end position="85"/>
    </location>
</feature>
<dbReference type="CDD" id="cd05013">
    <property type="entry name" value="SIS_RpiR"/>
    <property type="match status" value="1"/>
</dbReference>
<dbReference type="InterPro" id="IPR046348">
    <property type="entry name" value="SIS_dom_sf"/>
</dbReference>
<organism evidence="6 7">
    <name type="scientific">Anaerostipes butyraticus</name>
    <dbReference type="NCBI Taxonomy" id="645466"/>
    <lineage>
        <taxon>Bacteria</taxon>
        <taxon>Bacillati</taxon>
        <taxon>Bacillota</taxon>
        <taxon>Clostridia</taxon>
        <taxon>Lachnospirales</taxon>
        <taxon>Lachnospiraceae</taxon>
        <taxon>Anaerostipes</taxon>
    </lineage>
</organism>
<dbReference type="GO" id="GO:1901135">
    <property type="term" value="P:carbohydrate derivative metabolic process"/>
    <property type="evidence" value="ECO:0007669"/>
    <property type="project" value="InterPro"/>
</dbReference>
<name>A0A916Q7N0_9FIRM</name>
<comment type="caution">
    <text evidence="6">The sequence shown here is derived from an EMBL/GenBank/DDBJ whole genome shotgun (WGS) entry which is preliminary data.</text>
</comment>
<dbReference type="InterPro" id="IPR001347">
    <property type="entry name" value="SIS_dom"/>
</dbReference>
<dbReference type="GO" id="GO:0003700">
    <property type="term" value="F:DNA-binding transcription factor activity"/>
    <property type="evidence" value="ECO:0007669"/>
    <property type="project" value="InterPro"/>
</dbReference>
<dbReference type="GO" id="GO:0097367">
    <property type="term" value="F:carbohydrate derivative binding"/>
    <property type="evidence" value="ECO:0007669"/>
    <property type="project" value="InterPro"/>
</dbReference>
<dbReference type="PANTHER" id="PTHR30514:SF1">
    <property type="entry name" value="HTH-TYPE TRANSCRIPTIONAL REGULATOR HEXR-RELATED"/>
    <property type="match status" value="1"/>
</dbReference>
<dbReference type="Pfam" id="PF01380">
    <property type="entry name" value="SIS"/>
    <property type="match status" value="1"/>
</dbReference>
<dbReference type="InterPro" id="IPR009057">
    <property type="entry name" value="Homeodomain-like_sf"/>
</dbReference>
<reference evidence="6" key="1">
    <citation type="submission" date="2020-06" db="EMBL/GenBank/DDBJ databases">
        <title>Characterization of fructooligosaccharide metabolism and fructooligosaccharide-degrading enzymes in human commensal butyrate producers.</title>
        <authorList>
            <person name="Tanno H."/>
            <person name="Fujii T."/>
            <person name="Hirano K."/>
            <person name="Maeno S."/>
            <person name="Tonozuka T."/>
            <person name="Sakamoto M."/>
            <person name="Ohkuma M."/>
            <person name="Tochio T."/>
            <person name="Endo A."/>
        </authorList>
    </citation>
    <scope>NUCLEOTIDE SEQUENCE</scope>
    <source>
        <strain evidence="6">JCM 17466</strain>
    </source>
</reference>
<evidence type="ECO:0000259" key="4">
    <source>
        <dbReference type="PROSITE" id="PS51071"/>
    </source>
</evidence>
<feature type="domain" description="SIS" evidence="5">
    <location>
        <begin position="129"/>
        <end position="269"/>
    </location>
</feature>
<proteinExistence type="predicted"/>
<dbReference type="Gene3D" id="3.40.50.10490">
    <property type="entry name" value="Glucose-6-phosphate isomerase like protein, domain 1"/>
    <property type="match status" value="1"/>
</dbReference>
<keyword evidence="3" id="KW-0804">Transcription</keyword>
<gene>
    <name evidence="6" type="primary">gntR</name>
    <name evidence="6" type="ORF">ANBU17_22650</name>
</gene>
<evidence type="ECO:0000259" key="5">
    <source>
        <dbReference type="PROSITE" id="PS51464"/>
    </source>
</evidence>
<accession>A0A916Q7N0</accession>
<dbReference type="InterPro" id="IPR000281">
    <property type="entry name" value="HTH_RpiR"/>
</dbReference>